<gene>
    <name evidence="1" type="ORF">JFN87_01010</name>
</gene>
<sequence>MGSNSKATKADRRARIQEMRRAEQSRQKRNRLITITASAVILAGLAGGGWYLSHSVNEKNQAKSALIRGEKTWSHLSRTHVQKTVDYPMSPPAGGDHNPVWVPCDAKVYTREVPKEKAVHSLEHGAVWITYTSKASKADVGQLSRKVAKTPYSFMSPYKDQSAPITLTAWGHQIGVNKASDPRVNEFLKKYVQGPQTPEPGASCSAGGMQ</sequence>
<evidence type="ECO:0000313" key="1">
    <source>
        <dbReference type="EMBL" id="MBP0456082.1"/>
    </source>
</evidence>
<dbReference type="RefSeq" id="WP_209337865.1">
    <property type="nucleotide sequence ID" value="NZ_JAGIQL010000002.1"/>
</dbReference>
<dbReference type="InterPro" id="IPR021454">
    <property type="entry name" value="DUF3105"/>
</dbReference>
<dbReference type="EMBL" id="JAGIQL010000002">
    <property type="protein sequence ID" value="MBP0456082.1"/>
    <property type="molecule type" value="Genomic_DNA"/>
</dbReference>
<name>A0A940RSS6_9ACTN</name>
<dbReference type="AlphaFoldDB" id="A0A940RSS6"/>
<evidence type="ECO:0000313" key="2">
    <source>
        <dbReference type="Proteomes" id="UP000670475"/>
    </source>
</evidence>
<dbReference type="Pfam" id="PF11303">
    <property type="entry name" value="DUF3105"/>
    <property type="match status" value="1"/>
</dbReference>
<keyword evidence="2" id="KW-1185">Reference proteome</keyword>
<protein>
    <submittedName>
        <fullName evidence="1">DUF3105 domain-containing protein</fullName>
    </submittedName>
</protein>
<comment type="caution">
    <text evidence="1">The sequence shown here is derived from an EMBL/GenBank/DDBJ whole genome shotgun (WGS) entry which is preliminary data.</text>
</comment>
<proteinExistence type="predicted"/>
<reference evidence="1" key="1">
    <citation type="submission" date="2021-03" db="EMBL/GenBank/DDBJ databases">
        <title>Whole genome sequence of Streptomyces bomunensis MMS17-BM035.</title>
        <authorList>
            <person name="Lee J.H."/>
        </authorList>
    </citation>
    <scope>NUCLEOTIDE SEQUENCE</scope>
    <source>
        <strain evidence="1">MMS17-BM035</strain>
    </source>
</reference>
<accession>A0A940RSS6</accession>
<dbReference type="Proteomes" id="UP000670475">
    <property type="component" value="Unassembled WGS sequence"/>
</dbReference>
<organism evidence="1 2">
    <name type="scientific">Streptomyces montanisoli</name>
    <dbReference type="NCBI Taxonomy" id="2798581"/>
    <lineage>
        <taxon>Bacteria</taxon>
        <taxon>Bacillati</taxon>
        <taxon>Actinomycetota</taxon>
        <taxon>Actinomycetes</taxon>
        <taxon>Kitasatosporales</taxon>
        <taxon>Streptomycetaceae</taxon>
        <taxon>Streptomyces</taxon>
    </lineage>
</organism>